<reference evidence="2 3" key="1">
    <citation type="submission" date="2019-07" db="EMBL/GenBank/DDBJ databases">
        <title>De Novo Assembly of kiwifruit Actinidia rufa.</title>
        <authorList>
            <person name="Sugita-Konishi S."/>
            <person name="Sato K."/>
            <person name="Mori E."/>
            <person name="Abe Y."/>
            <person name="Kisaki G."/>
            <person name="Hamano K."/>
            <person name="Suezawa K."/>
            <person name="Otani M."/>
            <person name="Fukuda T."/>
            <person name="Manabe T."/>
            <person name="Gomi K."/>
            <person name="Tabuchi M."/>
            <person name="Akimitsu K."/>
            <person name="Kataoka I."/>
        </authorList>
    </citation>
    <scope>NUCLEOTIDE SEQUENCE [LARGE SCALE GENOMIC DNA]</scope>
    <source>
        <strain evidence="3">cv. Fuchu</strain>
    </source>
</reference>
<name>A0A7J0GK44_9ERIC</name>
<keyword evidence="3" id="KW-1185">Reference proteome</keyword>
<dbReference type="EMBL" id="BJWL01000022">
    <property type="protein sequence ID" value="GFZ11111.1"/>
    <property type="molecule type" value="Genomic_DNA"/>
</dbReference>
<evidence type="ECO:0000256" key="1">
    <source>
        <dbReference type="SAM" id="MobiDB-lite"/>
    </source>
</evidence>
<feature type="compositionally biased region" description="Low complexity" evidence="1">
    <location>
        <begin position="156"/>
        <end position="192"/>
    </location>
</feature>
<feature type="region of interest" description="Disordered" evidence="1">
    <location>
        <begin position="156"/>
        <end position="226"/>
    </location>
</feature>
<feature type="compositionally biased region" description="Polar residues" evidence="1">
    <location>
        <begin position="22"/>
        <end position="64"/>
    </location>
</feature>
<dbReference type="Proteomes" id="UP000585474">
    <property type="component" value="Unassembled WGS sequence"/>
</dbReference>
<gene>
    <name evidence="2" type="ORF">Acr_22g0005090</name>
</gene>
<evidence type="ECO:0000313" key="3">
    <source>
        <dbReference type="Proteomes" id="UP000585474"/>
    </source>
</evidence>
<organism evidence="2 3">
    <name type="scientific">Actinidia rufa</name>
    <dbReference type="NCBI Taxonomy" id="165716"/>
    <lineage>
        <taxon>Eukaryota</taxon>
        <taxon>Viridiplantae</taxon>
        <taxon>Streptophyta</taxon>
        <taxon>Embryophyta</taxon>
        <taxon>Tracheophyta</taxon>
        <taxon>Spermatophyta</taxon>
        <taxon>Magnoliopsida</taxon>
        <taxon>eudicotyledons</taxon>
        <taxon>Gunneridae</taxon>
        <taxon>Pentapetalae</taxon>
        <taxon>asterids</taxon>
        <taxon>Ericales</taxon>
        <taxon>Actinidiaceae</taxon>
        <taxon>Actinidia</taxon>
    </lineage>
</organism>
<feature type="compositionally biased region" description="Low complexity" evidence="1">
    <location>
        <begin position="94"/>
        <end position="107"/>
    </location>
</feature>
<comment type="caution">
    <text evidence="2">The sequence shown here is derived from an EMBL/GenBank/DDBJ whole genome shotgun (WGS) entry which is preliminary data.</text>
</comment>
<feature type="region of interest" description="Disordered" evidence="1">
    <location>
        <begin position="21"/>
        <end position="64"/>
    </location>
</feature>
<sequence>MKPKPASKKQNIVVQGPAKLIKQSSGFSQGTQPIARNGGPTSSLQKTQMVIGRSNSISSAPLNDSDSLCLSRLSLKSLSSSSSTATKKEPPKPSSSSGSSGSASSTGVGISPAKSNRRKIDSETVYPTSSASILKTPAKVALKKKGQSGLSVCLSSSKLSSNISPASSISEWSTESSSSTSVNQSPSGGSSKTKPQPARAVAATGDMKVHNRKPPSPVQSQKLPNASTKISSATGCAKNCDSVSPQAQNEQMEKVALNDSFNLLQPTLYEEEAANAISGSSYTIHLYNLLDSPRENVTSIDCSQVHYANEDFWFEMTAMIPKMCSIVEGQVIWSVFWKEHY</sequence>
<protein>
    <submittedName>
        <fullName evidence="2">Uncharacterized protein</fullName>
    </submittedName>
</protein>
<evidence type="ECO:0000313" key="2">
    <source>
        <dbReference type="EMBL" id="GFZ11111.1"/>
    </source>
</evidence>
<feature type="region of interest" description="Disordered" evidence="1">
    <location>
        <begin position="77"/>
        <end position="136"/>
    </location>
</feature>
<proteinExistence type="predicted"/>
<accession>A0A7J0GK44</accession>
<dbReference type="AlphaFoldDB" id="A0A7J0GK44"/>